<keyword evidence="8" id="KW-1185">Reference proteome</keyword>
<keyword evidence="3 6" id="KW-0479">Metal-binding</keyword>
<feature type="binding site" evidence="6">
    <location>
        <position position="526"/>
    </location>
    <ligand>
        <name>Zn(2+)</name>
        <dbReference type="ChEBI" id="CHEBI:29105"/>
    </ligand>
</feature>
<evidence type="ECO:0000256" key="6">
    <source>
        <dbReference type="HAMAP-Rule" id="MF_01871"/>
    </source>
</evidence>
<dbReference type="HAMAP" id="MF_01871">
    <property type="entry name" value="DabA"/>
    <property type="match status" value="1"/>
</dbReference>
<comment type="function">
    <text evidence="6">Part of an energy-coupled inorganic carbon pump.</text>
</comment>
<sequence>MKTTQLKTQNTAALSETQKTALQTACGFIAPTWPLDQWIAVNPWWELRDRPIKEVAADLAALAQVQATPSKSYFEPLWMSRIQPIHIEKALKEANVTADISDCESHLLSNDETAHWHNVSDLMDSGRDRLHTMAWRDEITHQVSQFCAFYFHDSEVCSQFSNGIEGFYPSWLQATQADQGIEIIMGEPGLTELFFRLPKEPETLIAQALAELQVPDQYVQDYAHALLLDMNGWASWVAYERWQDRLNGQENHLMLELLAIRMAWDLVLWQYQQLKSKSVFGELKFLWRHQLSRLPDLKNSHAKAQELTWVWQRAAEIAYQESIQQQLNQPASTKQTKPIVQAAFCIDVRSEVIRRALESQDSRIQTIGFAGFFGLPIEYQAPGSSLVRPQLPGLLKPSVRLMPILAPEQEQKQKAIFNRKARWLDWGSAAPATFSMVEASGLLYAFKLLSNTLFPDPHQHPVNDLEVGKTWELTQDQQPLTVPQLVDLASGILKAMGLSKNLAQFVLLVGHGSQTCNNPHAAGLDCGACGGQTGELNVRALAYLLNRPDIRKGLVEHGIEIPETTEFIAALHNTTTDDIFCYDIEIMDEQLEFWLDNAADLCRQERALRLGIPDASTAHLNQAIRARSKDWSQVRPEWGLANNAAFIVAPRQRTQHLNLQGRSFLHDYQAKEDTDFSLLELIMTAPMVVTNWINLQYYASVCDNYKYGSGNKVLHNVVGGNIGVFEGNGGDLRIGLAMQSLHNGEEWMHEPLRLSVYIDAPQTAIEEIAQRHETVGNLIKNEWLFLFHWGQDGQIQRFTGSEWIKTD</sequence>
<name>A0ABN6D2I2_9GAMM</name>
<feature type="binding site" evidence="6">
    <location>
        <position position="347"/>
    </location>
    <ligand>
        <name>Zn(2+)</name>
        <dbReference type="ChEBI" id="CHEBI:29105"/>
    </ligand>
</feature>
<evidence type="ECO:0000313" key="7">
    <source>
        <dbReference type="EMBL" id="BCN94382.1"/>
    </source>
</evidence>
<dbReference type="PANTHER" id="PTHR38344">
    <property type="entry name" value="UPF0753 PROTEIN AQ_863"/>
    <property type="match status" value="1"/>
</dbReference>
<evidence type="ECO:0000256" key="5">
    <source>
        <dbReference type="ARBA" id="ARBA00023136"/>
    </source>
</evidence>
<gene>
    <name evidence="6" type="primary">dabA</name>
    <name evidence="7" type="ORF">THMIRHAM_21670</name>
</gene>
<proteinExistence type="inferred from homology"/>
<accession>A0ABN6D2I2</accession>
<comment type="subunit">
    <text evidence="6">Forms a complex with DabB.</text>
</comment>
<dbReference type="EMBL" id="AP024202">
    <property type="protein sequence ID" value="BCN94382.1"/>
    <property type="molecule type" value="Genomic_DNA"/>
</dbReference>
<comment type="cofactor">
    <cofactor evidence="6">
        <name>Zn(2+)</name>
        <dbReference type="ChEBI" id="CHEBI:29105"/>
    </cofactor>
</comment>
<dbReference type="InterPro" id="IPR018752">
    <property type="entry name" value="DabA"/>
</dbReference>
<feature type="binding site" evidence="6">
    <location>
        <position position="511"/>
    </location>
    <ligand>
        <name>Zn(2+)</name>
        <dbReference type="ChEBI" id="CHEBI:29105"/>
    </ligand>
</feature>
<dbReference type="Proteomes" id="UP001054820">
    <property type="component" value="Chromosome"/>
</dbReference>
<dbReference type="Pfam" id="PF10070">
    <property type="entry name" value="DabA"/>
    <property type="match status" value="1"/>
</dbReference>
<keyword evidence="4 6" id="KW-0862">Zinc</keyword>
<reference evidence="7" key="1">
    <citation type="journal article" date="2022" name="Arch. Microbiol.">
        <title>Thiomicrorhabdus immobilis sp. nov., a mesophilic sulfur-oxidizing bacterium isolated from sediment of a brackish lake in northern Japan.</title>
        <authorList>
            <person name="Kojima H."/>
            <person name="Mochizuki J."/>
            <person name="Kanda M."/>
            <person name="Watanabe T."/>
            <person name="Fukui M."/>
        </authorList>
    </citation>
    <scope>NUCLEOTIDE SEQUENCE</scope>
    <source>
        <strain evidence="7">Am19</strain>
    </source>
</reference>
<evidence type="ECO:0000256" key="4">
    <source>
        <dbReference type="ARBA" id="ARBA00022833"/>
    </source>
</evidence>
<keyword evidence="5 6" id="KW-0472">Membrane</keyword>
<evidence type="ECO:0000313" key="8">
    <source>
        <dbReference type="Proteomes" id="UP001054820"/>
    </source>
</evidence>
<dbReference type="PANTHER" id="PTHR38344:SF1">
    <property type="entry name" value="INORGANIC CARBON TRANSPORTER SUBUNIT DABA-RELATED"/>
    <property type="match status" value="1"/>
</dbReference>
<comment type="subcellular location">
    <subcellularLocation>
        <location evidence="6">Cell membrane</location>
        <topology evidence="6">Peripheral membrane protein</topology>
    </subcellularLocation>
</comment>
<evidence type="ECO:0000256" key="2">
    <source>
        <dbReference type="ARBA" id="ARBA00022475"/>
    </source>
</evidence>
<organism evidence="7 8">
    <name type="scientific">Thiomicrorhabdus immobilis</name>
    <dbReference type="NCBI Taxonomy" id="2791037"/>
    <lineage>
        <taxon>Bacteria</taxon>
        <taxon>Pseudomonadati</taxon>
        <taxon>Pseudomonadota</taxon>
        <taxon>Gammaproteobacteria</taxon>
        <taxon>Thiotrichales</taxon>
        <taxon>Piscirickettsiaceae</taxon>
        <taxon>Thiomicrorhabdus</taxon>
    </lineage>
</organism>
<protein>
    <recommendedName>
        <fullName evidence="6">Probable inorganic carbon transporter subunit DabA</fullName>
    </recommendedName>
</protein>
<comment type="similarity">
    <text evidence="6">Belongs to the inorganic carbon transporter (TC 9.A.2) DabA family.</text>
</comment>
<feature type="binding site" evidence="6">
    <location>
        <position position="345"/>
    </location>
    <ligand>
        <name>Zn(2+)</name>
        <dbReference type="ChEBI" id="CHEBI:29105"/>
    </ligand>
</feature>
<keyword evidence="1 6" id="KW-0813">Transport</keyword>
<keyword evidence="2 6" id="KW-1003">Cell membrane</keyword>
<evidence type="ECO:0000256" key="1">
    <source>
        <dbReference type="ARBA" id="ARBA00022448"/>
    </source>
</evidence>
<dbReference type="RefSeq" id="WP_237261845.1">
    <property type="nucleotide sequence ID" value="NZ_AP024202.1"/>
</dbReference>
<evidence type="ECO:0000256" key="3">
    <source>
        <dbReference type="ARBA" id="ARBA00022723"/>
    </source>
</evidence>